<feature type="transmembrane region" description="Helical" evidence="1">
    <location>
        <begin position="36"/>
        <end position="58"/>
    </location>
</feature>
<protein>
    <submittedName>
        <fullName evidence="2">Uncharacterized protein</fullName>
    </submittedName>
</protein>
<feature type="transmembrane region" description="Helical" evidence="1">
    <location>
        <begin position="12"/>
        <end position="30"/>
    </location>
</feature>
<dbReference type="AlphaFoldDB" id="A0A811LI93"/>
<dbReference type="OrthoDB" id="5838769at2759"/>
<name>A0A811LI93_9BILA</name>
<keyword evidence="3" id="KW-1185">Reference proteome</keyword>
<organism evidence="2 3">
    <name type="scientific">Bursaphelenchus okinawaensis</name>
    <dbReference type="NCBI Taxonomy" id="465554"/>
    <lineage>
        <taxon>Eukaryota</taxon>
        <taxon>Metazoa</taxon>
        <taxon>Ecdysozoa</taxon>
        <taxon>Nematoda</taxon>
        <taxon>Chromadorea</taxon>
        <taxon>Rhabditida</taxon>
        <taxon>Tylenchina</taxon>
        <taxon>Tylenchomorpha</taxon>
        <taxon>Aphelenchoidea</taxon>
        <taxon>Aphelenchoididae</taxon>
        <taxon>Bursaphelenchus</taxon>
    </lineage>
</organism>
<reference evidence="2" key="1">
    <citation type="submission" date="2020-09" db="EMBL/GenBank/DDBJ databases">
        <authorList>
            <person name="Kikuchi T."/>
        </authorList>
    </citation>
    <scope>NUCLEOTIDE SEQUENCE</scope>
    <source>
        <strain evidence="2">SH1</strain>
    </source>
</reference>
<dbReference type="Proteomes" id="UP000783686">
    <property type="component" value="Unassembled WGS sequence"/>
</dbReference>
<feature type="transmembrane region" description="Helical" evidence="1">
    <location>
        <begin position="117"/>
        <end position="141"/>
    </location>
</feature>
<evidence type="ECO:0000313" key="2">
    <source>
        <dbReference type="EMBL" id="CAD5227374.1"/>
    </source>
</evidence>
<gene>
    <name evidence="2" type="ORF">BOKJ2_LOCUS12141</name>
</gene>
<comment type="caution">
    <text evidence="2">The sequence shown here is derived from an EMBL/GenBank/DDBJ whole genome shotgun (WGS) entry which is preliminary data.</text>
</comment>
<sequence>MNLYVVTPKIPCLVLFGCCIFIHLAIFIYGCINLVWYIMAFTFIMCILYSFAIAFTVLNMQRCSTVVVALEVFMLFLQFVVFILIIIIVAGKPVEGIDIVYEVFPPGENFIPTYTTLAWALLICMFLLLFINLLGLLATLYNVSYYKYYEEDQIVIRG</sequence>
<keyword evidence="1" id="KW-0472">Membrane</keyword>
<evidence type="ECO:0000256" key="1">
    <source>
        <dbReference type="SAM" id="Phobius"/>
    </source>
</evidence>
<proteinExistence type="predicted"/>
<evidence type="ECO:0000313" key="3">
    <source>
        <dbReference type="Proteomes" id="UP000614601"/>
    </source>
</evidence>
<dbReference type="EMBL" id="CAJFCW020000006">
    <property type="protein sequence ID" value="CAG9123127.1"/>
    <property type="molecule type" value="Genomic_DNA"/>
</dbReference>
<feature type="transmembrane region" description="Helical" evidence="1">
    <location>
        <begin position="65"/>
        <end position="90"/>
    </location>
</feature>
<keyword evidence="1" id="KW-1133">Transmembrane helix</keyword>
<accession>A0A811LI93</accession>
<keyword evidence="1" id="KW-0812">Transmembrane</keyword>
<dbReference type="Proteomes" id="UP000614601">
    <property type="component" value="Unassembled WGS sequence"/>
</dbReference>
<dbReference type="EMBL" id="CAJFDH010000006">
    <property type="protein sequence ID" value="CAD5227374.1"/>
    <property type="molecule type" value="Genomic_DNA"/>
</dbReference>